<reference evidence="1" key="2">
    <citation type="journal article" date="2015" name="Data Brief">
        <title>Shoot transcriptome of the giant reed, Arundo donax.</title>
        <authorList>
            <person name="Barrero R.A."/>
            <person name="Guerrero F.D."/>
            <person name="Moolhuijzen P."/>
            <person name="Goolsby J.A."/>
            <person name="Tidwell J."/>
            <person name="Bellgard S.E."/>
            <person name="Bellgard M.I."/>
        </authorList>
    </citation>
    <scope>NUCLEOTIDE SEQUENCE</scope>
    <source>
        <tissue evidence="1">Shoot tissue taken approximately 20 cm above the soil surface</tissue>
    </source>
</reference>
<dbReference type="EMBL" id="GBRH01222899">
    <property type="protein sequence ID" value="JAD74996.1"/>
    <property type="molecule type" value="Transcribed_RNA"/>
</dbReference>
<protein>
    <submittedName>
        <fullName evidence="1">Uncharacterized protein</fullName>
    </submittedName>
</protein>
<dbReference type="AlphaFoldDB" id="A0A0A9CHE8"/>
<name>A0A0A9CHE8_ARUDO</name>
<accession>A0A0A9CHE8</accession>
<proteinExistence type="predicted"/>
<evidence type="ECO:0000313" key="1">
    <source>
        <dbReference type="EMBL" id="JAD74996.1"/>
    </source>
</evidence>
<reference evidence="1" key="1">
    <citation type="submission" date="2014-09" db="EMBL/GenBank/DDBJ databases">
        <authorList>
            <person name="Magalhaes I.L.F."/>
            <person name="Oliveira U."/>
            <person name="Santos F.R."/>
            <person name="Vidigal T.H.D.A."/>
            <person name="Brescovit A.D."/>
            <person name="Santos A.J."/>
        </authorList>
    </citation>
    <scope>NUCLEOTIDE SEQUENCE</scope>
    <source>
        <tissue evidence="1">Shoot tissue taken approximately 20 cm above the soil surface</tissue>
    </source>
</reference>
<organism evidence="1">
    <name type="scientific">Arundo donax</name>
    <name type="common">Giant reed</name>
    <name type="synonym">Donax arundinaceus</name>
    <dbReference type="NCBI Taxonomy" id="35708"/>
    <lineage>
        <taxon>Eukaryota</taxon>
        <taxon>Viridiplantae</taxon>
        <taxon>Streptophyta</taxon>
        <taxon>Embryophyta</taxon>
        <taxon>Tracheophyta</taxon>
        <taxon>Spermatophyta</taxon>
        <taxon>Magnoliopsida</taxon>
        <taxon>Liliopsida</taxon>
        <taxon>Poales</taxon>
        <taxon>Poaceae</taxon>
        <taxon>PACMAD clade</taxon>
        <taxon>Arundinoideae</taxon>
        <taxon>Arundineae</taxon>
        <taxon>Arundo</taxon>
    </lineage>
</organism>
<sequence>MRKRLPNSFIAHAFFITRHQRSTHSKIVNKDNCFKGQQRKEYNLQINRWTISNSYAFKIYAQKKLERNKQRRCNNRMTGCPMTAMRQ</sequence>